<dbReference type="Proteomes" id="UP000257139">
    <property type="component" value="Chromosome CBM2594_a"/>
</dbReference>
<name>A0A7Z7NL12_9BURK</name>
<proteinExistence type="predicted"/>
<dbReference type="AlphaFoldDB" id="A0A7Z7NL12"/>
<accession>A0A7Z7NL12</accession>
<evidence type="ECO:0000313" key="1">
    <source>
        <dbReference type="EMBL" id="SPC07884.1"/>
    </source>
</evidence>
<protein>
    <submittedName>
        <fullName evidence="1">Uncharacterized protein</fullName>
    </submittedName>
</protein>
<gene>
    <name evidence="1" type="ORF">CBM2594_A130087</name>
</gene>
<dbReference type="EMBL" id="OGUU01000005">
    <property type="protein sequence ID" value="SPC07884.1"/>
    <property type="molecule type" value="Genomic_DNA"/>
</dbReference>
<sequence length="58" mass="6365">MPAYPVLRGVAVPSHRILNDRRPCTRADHPTGLSGPYCVPQVSNQLIALLFIPTGLRE</sequence>
<comment type="caution">
    <text evidence="1">The sequence shown here is derived from an EMBL/GenBank/DDBJ whole genome shotgun (WGS) entry which is preliminary data.</text>
</comment>
<reference evidence="1" key="1">
    <citation type="submission" date="2018-01" db="EMBL/GenBank/DDBJ databases">
        <authorList>
            <person name="Clerissi C."/>
        </authorList>
    </citation>
    <scope>NUCLEOTIDE SEQUENCE [LARGE SCALE GENOMIC DNA]</scope>
    <source>
        <strain evidence="1">Cupriavidus taiwanensis STM 6021</strain>
    </source>
</reference>
<organism evidence="1">
    <name type="scientific">Cupriavidus taiwanensis</name>
    <dbReference type="NCBI Taxonomy" id="164546"/>
    <lineage>
        <taxon>Bacteria</taxon>
        <taxon>Pseudomonadati</taxon>
        <taxon>Pseudomonadota</taxon>
        <taxon>Betaproteobacteria</taxon>
        <taxon>Burkholderiales</taxon>
        <taxon>Burkholderiaceae</taxon>
        <taxon>Cupriavidus</taxon>
    </lineage>
</organism>